<feature type="domain" description="PAS" evidence="2">
    <location>
        <begin position="268"/>
        <end position="337"/>
    </location>
</feature>
<keyword evidence="5" id="KW-0808">Transferase</keyword>
<organism evidence="5 6">
    <name type="scientific">Ideonella alba</name>
    <dbReference type="NCBI Taxonomy" id="2824118"/>
    <lineage>
        <taxon>Bacteria</taxon>
        <taxon>Pseudomonadati</taxon>
        <taxon>Pseudomonadota</taxon>
        <taxon>Betaproteobacteria</taxon>
        <taxon>Burkholderiales</taxon>
        <taxon>Sphaerotilaceae</taxon>
        <taxon>Ideonella</taxon>
    </lineage>
</organism>
<evidence type="ECO:0000259" key="4">
    <source>
        <dbReference type="PROSITE" id="PS50887"/>
    </source>
</evidence>
<dbReference type="InterPro" id="IPR001610">
    <property type="entry name" value="PAC"/>
</dbReference>
<sequence>MSVRPRSPSSAWWPLALAVGVVAAMVVLLAALALRQEHERRLAYAQGVTRNLALLIEAQLAGVLARADLRLTQMGAQAAGEPGGWQAAHPTPAPGLTVSGPERDARGTWVMVLSRPSAQAGKPPVSLSIPVDQFGAVLDRVSLGTLGAATIRTTDLALVYRHPLPPGGLTQIGSREVSAGLRSAVALAPEAGDFNAPTALDGIARLNAYQRVDGYPFYVIVGLPEQDFPRGWSRMDLAMIAVAAVSLLATLLGGWLLHLGARRQIDQMQRRHAAIVESSTDAILSKTLDGVVTSWNRGAERIFGWTAQEMVGQPLRRVVPDDLLDQEQDIVQRLQQGEEITALETERLCRDGRRLPMSLTISPVRDAQGRITGASTIARDISRQKALEAEIRALAFLDPLTQLPNRRLLRDRLLQAQQVSRRSGHWAAVIYLDLDGFKGLNDTHGHDVGDLFLVEVARRLKAAVRETDTVARLGGDEFVVLCAELGASQGTATEAVLAIEAKITHAVEAPWQLRDLHLGPRVSLGHRLFLGVEDEVDLILRDADSRMYADKQRRRQGR</sequence>
<dbReference type="Proteomes" id="UP000676246">
    <property type="component" value="Unassembled WGS sequence"/>
</dbReference>
<protein>
    <submittedName>
        <fullName evidence="5">Diguanylate cyclase</fullName>
        <ecNumber evidence="5">2.7.7.65</ecNumber>
    </submittedName>
</protein>
<dbReference type="CDD" id="cd00130">
    <property type="entry name" value="PAS"/>
    <property type="match status" value="1"/>
</dbReference>
<keyword evidence="5" id="KW-0548">Nucleotidyltransferase</keyword>
<dbReference type="SMART" id="SM00267">
    <property type="entry name" value="GGDEF"/>
    <property type="match status" value="1"/>
</dbReference>
<dbReference type="NCBIfam" id="TIGR00254">
    <property type="entry name" value="GGDEF"/>
    <property type="match status" value="1"/>
</dbReference>
<gene>
    <name evidence="5" type="ORF">KAK03_14555</name>
</gene>
<dbReference type="InterPro" id="IPR000014">
    <property type="entry name" value="PAS"/>
</dbReference>
<dbReference type="PROSITE" id="PS50113">
    <property type="entry name" value="PAC"/>
    <property type="match status" value="1"/>
</dbReference>
<feature type="domain" description="GGDEF" evidence="4">
    <location>
        <begin position="425"/>
        <end position="558"/>
    </location>
</feature>
<dbReference type="AlphaFoldDB" id="A0A940Y7X0"/>
<dbReference type="SMART" id="SM00086">
    <property type="entry name" value="PAC"/>
    <property type="match status" value="1"/>
</dbReference>
<dbReference type="EMBL" id="JAGQDD010000010">
    <property type="protein sequence ID" value="MBQ0931704.1"/>
    <property type="molecule type" value="Genomic_DNA"/>
</dbReference>
<dbReference type="InterPro" id="IPR000160">
    <property type="entry name" value="GGDEF_dom"/>
</dbReference>
<evidence type="ECO:0000259" key="2">
    <source>
        <dbReference type="PROSITE" id="PS50112"/>
    </source>
</evidence>
<evidence type="ECO:0000313" key="5">
    <source>
        <dbReference type="EMBL" id="MBQ0931704.1"/>
    </source>
</evidence>
<dbReference type="GO" id="GO:0006355">
    <property type="term" value="P:regulation of DNA-templated transcription"/>
    <property type="evidence" value="ECO:0007669"/>
    <property type="project" value="InterPro"/>
</dbReference>
<keyword evidence="6" id="KW-1185">Reference proteome</keyword>
<dbReference type="Gene3D" id="3.30.450.20">
    <property type="entry name" value="PAS domain"/>
    <property type="match status" value="2"/>
</dbReference>
<keyword evidence="1" id="KW-0472">Membrane</keyword>
<dbReference type="PANTHER" id="PTHR46663:SF3">
    <property type="entry name" value="SLL0267 PROTEIN"/>
    <property type="match status" value="1"/>
</dbReference>
<dbReference type="RefSeq" id="WP_210854674.1">
    <property type="nucleotide sequence ID" value="NZ_JAGQDD010000010.1"/>
</dbReference>
<keyword evidence="1" id="KW-1133">Transmembrane helix</keyword>
<feature type="transmembrane region" description="Helical" evidence="1">
    <location>
        <begin position="12"/>
        <end position="34"/>
    </location>
</feature>
<keyword evidence="1" id="KW-0812">Transmembrane</keyword>
<evidence type="ECO:0000313" key="6">
    <source>
        <dbReference type="Proteomes" id="UP000676246"/>
    </source>
</evidence>
<dbReference type="InterPro" id="IPR035965">
    <property type="entry name" value="PAS-like_dom_sf"/>
</dbReference>
<dbReference type="Pfam" id="PF00990">
    <property type="entry name" value="GGDEF"/>
    <property type="match status" value="1"/>
</dbReference>
<evidence type="ECO:0000259" key="3">
    <source>
        <dbReference type="PROSITE" id="PS50113"/>
    </source>
</evidence>
<dbReference type="PROSITE" id="PS50887">
    <property type="entry name" value="GGDEF"/>
    <property type="match status" value="1"/>
</dbReference>
<dbReference type="GO" id="GO:0052621">
    <property type="term" value="F:diguanylate cyclase activity"/>
    <property type="evidence" value="ECO:0007669"/>
    <property type="project" value="UniProtKB-EC"/>
</dbReference>
<comment type="caution">
    <text evidence="5">The sequence shown here is derived from an EMBL/GenBank/DDBJ whole genome shotgun (WGS) entry which is preliminary data.</text>
</comment>
<dbReference type="PROSITE" id="PS50112">
    <property type="entry name" value="PAS"/>
    <property type="match status" value="1"/>
</dbReference>
<feature type="domain" description="PAC" evidence="3">
    <location>
        <begin position="341"/>
        <end position="393"/>
    </location>
</feature>
<accession>A0A940Y7X0</accession>
<dbReference type="SUPFAM" id="SSF55073">
    <property type="entry name" value="Nucleotide cyclase"/>
    <property type="match status" value="1"/>
</dbReference>
<dbReference type="InterPro" id="IPR052163">
    <property type="entry name" value="DGC-Regulatory_Protein"/>
</dbReference>
<dbReference type="SMART" id="SM00091">
    <property type="entry name" value="PAS"/>
    <property type="match status" value="1"/>
</dbReference>
<dbReference type="SUPFAM" id="SSF55785">
    <property type="entry name" value="PYP-like sensor domain (PAS domain)"/>
    <property type="match status" value="1"/>
</dbReference>
<dbReference type="EC" id="2.7.7.65" evidence="5"/>
<dbReference type="NCBIfam" id="TIGR00229">
    <property type="entry name" value="sensory_box"/>
    <property type="match status" value="1"/>
</dbReference>
<dbReference type="InterPro" id="IPR054327">
    <property type="entry name" value="His-kinase-like_sensor"/>
</dbReference>
<feature type="transmembrane region" description="Helical" evidence="1">
    <location>
        <begin position="237"/>
        <end position="257"/>
    </location>
</feature>
<dbReference type="InterPro" id="IPR043128">
    <property type="entry name" value="Rev_trsase/Diguanyl_cyclase"/>
</dbReference>
<dbReference type="Gene3D" id="3.30.70.270">
    <property type="match status" value="1"/>
</dbReference>
<proteinExistence type="predicted"/>
<dbReference type="CDD" id="cd01949">
    <property type="entry name" value="GGDEF"/>
    <property type="match status" value="1"/>
</dbReference>
<evidence type="ECO:0000256" key="1">
    <source>
        <dbReference type="SAM" id="Phobius"/>
    </source>
</evidence>
<dbReference type="CDD" id="cd12915">
    <property type="entry name" value="PDC2_DGC_like"/>
    <property type="match status" value="1"/>
</dbReference>
<dbReference type="InterPro" id="IPR029787">
    <property type="entry name" value="Nucleotide_cyclase"/>
</dbReference>
<dbReference type="Pfam" id="PF22588">
    <property type="entry name" value="dCache_1_like"/>
    <property type="match status" value="1"/>
</dbReference>
<dbReference type="Pfam" id="PF00989">
    <property type="entry name" value="PAS"/>
    <property type="match status" value="1"/>
</dbReference>
<dbReference type="PANTHER" id="PTHR46663">
    <property type="entry name" value="DIGUANYLATE CYCLASE DGCT-RELATED"/>
    <property type="match status" value="1"/>
</dbReference>
<reference evidence="5 6" key="1">
    <citation type="submission" date="2021-04" db="EMBL/GenBank/DDBJ databases">
        <title>The genome sequence of Ideonella sp. 3Y2.</title>
        <authorList>
            <person name="Liu Y."/>
        </authorList>
    </citation>
    <scope>NUCLEOTIDE SEQUENCE [LARGE SCALE GENOMIC DNA]</scope>
    <source>
        <strain evidence="5 6">3Y2</strain>
    </source>
</reference>
<name>A0A940Y7X0_9BURK</name>
<dbReference type="InterPro" id="IPR000700">
    <property type="entry name" value="PAS-assoc_C"/>
</dbReference>
<dbReference type="InterPro" id="IPR013767">
    <property type="entry name" value="PAS_fold"/>
</dbReference>